<dbReference type="PANTHER" id="PTHR43078:SF6">
    <property type="entry name" value="UDP-GLUCURONIC ACID DECARBOXYLASE 1"/>
    <property type="match status" value="1"/>
</dbReference>
<dbReference type="Proteomes" id="UP001176883">
    <property type="component" value="Unassembled WGS sequence"/>
</dbReference>
<comment type="similarity">
    <text evidence="4">Belongs to the NAD(P)-dependent epimerase/dehydratase family. UDP-glucuronic acid decarboxylase subfamily.</text>
</comment>
<proteinExistence type="inferred from homology"/>
<gene>
    <name evidence="15" type="ORF">Q4Q35_06640</name>
</gene>
<dbReference type="InterPro" id="IPR036291">
    <property type="entry name" value="NAD(P)-bd_dom_sf"/>
</dbReference>
<evidence type="ECO:0000256" key="3">
    <source>
        <dbReference type="ARBA" id="ARBA00005100"/>
    </source>
</evidence>
<keyword evidence="11" id="KW-0333">Golgi apparatus</keyword>
<evidence type="ECO:0000256" key="2">
    <source>
        <dbReference type="ARBA" id="ARBA00004447"/>
    </source>
</evidence>
<dbReference type="SUPFAM" id="SSF51735">
    <property type="entry name" value="NAD(P)-binding Rossmann-fold domains"/>
    <property type="match status" value="1"/>
</dbReference>
<keyword evidence="12" id="KW-0472">Membrane</keyword>
<dbReference type="Gene3D" id="3.40.50.720">
    <property type="entry name" value="NAD(P)-binding Rossmann-like Domain"/>
    <property type="match status" value="1"/>
</dbReference>
<protein>
    <recommendedName>
        <fullName evidence="5">UDP-glucuronate decarboxylase</fullName>
        <ecNumber evidence="5">4.1.1.35</ecNumber>
    </recommendedName>
</protein>
<comment type="subcellular location">
    <subcellularLocation>
        <location evidence="2">Golgi apparatus</location>
        <location evidence="2">Golgi stack membrane</location>
        <topology evidence="2">Single-pass type II membrane protein</topology>
    </subcellularLocation>
</comment>
<comment type="caution">
    <text evidence="15">The sequence shown here is derived from an EMBL/GenBank/DDBJ whole genome shotgun (WGS) entry which is preliminary data.</text>
</comment>
<reference evidence="15" key="1">
    <citation type="submission" date="2023-07" db="EMBL/GenBank/DDBJ databases">
        <title>Two novel species in the genus Flavivirga.</title>
        <authorList>
            <person name="Kwon K."/>
        </authorList>
    </citation>
    <scope>NUCLEOTIDE SEQUENCE</scope>
    <source>
        <strain evidence="15">KCTC 52353</strain>
    </source>
</reference>
<dbReference type="RefSeq" id="WP_303277171.1">
    <property type="nucleotide sequence ID" value="NZ_JAUOEK010000072.1"/>
</dbReference>
<feature type="domain" description="NAD(P)-binding" evidence="14">
    <location>
        <begin position="5"/>
        <end position="302"/>
    </location>
</feature>
<name>A0ABT8W8P5_9FLAO</name>
<evidence type="ECO:0000259" key="14">
    <source>
        <dbReference type="Pfam" id="PF16363"/>
    </source>
</evidence>
<keyword evidence="6" id="KW-0812">Transmembrane</keyword>
<keyword evidence="10" id="KW-0520">NAD</keyword>
<dbReference type="PANTHER" id="PTHR43078">
    <property type="entry name" value="UDP-GLUCURONIC ACID DECARBOXYLASE-RELATED"/>
    <property type="match status" value="1"/>
</dbReference>
<evidence type="ECO:0000256" key="10">
    <source>
        <dbReference type="ARBA" id="ARBA00023027"/>
    </source>
</evidence>
<evidence type="ECO:0000256" key="1">
    <source>
        <dbReference type="ARBA" id="ARBA00001911"/>
    </source>
</evidence>
<evidence type="ECO:0000256" key="7">
    <source>
        <dbReference type="ARBA" id="ARBA00022793"/>
    </source>
</evidence>
<keyword evidence="8" id="KW-0735">Signal-anchor</keyword>
<evidence type="ECO:0000256" key="4">
    <source>
        <dbReference type="ARBA" id="ARBA00007505"/>
    </source>
</evidence>
<keyword evidence="7" id="KW-0210">Decarboxylase</keyword>
<evidence type="ECO:0000256" key="6">
    <source>
        <dbReference type="ARBA" id="ARBA00022692"/>
    </source>
</evidence>
<dbReference type="Pfam" id="PF16363">
    <property type="entry name" value="GDP_Man_Dehyd"/>
    <property type="match status" value="1"/>
</dbReference>
<organism evidence="15 16">
    <name type="scientific">Flavivirga aquimarina</name>
    <dbReference type="NCBI Taxonomy" id="2027862"/>
    <lineage>
        <taxon>Bacteria</taxon>
        <taxon>Pseudomonadati</taxon>
        <taxon>Bacteroidota</taxon>
        <taxon>Flavobacteriia</taxon>
        <taxon>Flavobacteriales</taxon>
        <taxon>Flavobacteriaceae</taxon>
        <taxon>Flavivirga</taxon>
    </lineage>
</organism>
<comment type="pathway">
    <text evidence="3">Nucleotide-sugar biosynthesis; UDP-alpha-D-xylose biosynthesis; UDP-alpha-D-xylose from UDP-alpha-D-glucuronate: step 1/1.</text>
</comment>
<evidence type="ECO:0000256" key="12">
    <source>
        <dbReference type="ARBA" id="ARBA00023136"/>
    </source>
</evidence>
<sequence>MKKILITGAAGFLGSHLCDRFINEGYCVIGMDNFITGDKKNLSHLNDNPNFKFIEHDVTEFISIEGSLDYILHFASPASPIDYLKIPIQTLKVGSLGTHNLLGLAKAKKARILIASTSEVYGDPLVHPQTEDYYGNVNTIGPRGVYDEAKRFQESITMAYHRFHGLETRIVRIFNTYGPRMRLNDGRVIPAFMGQALRGEDLTVFGDGSQTRSFCYVGDQVEGIYRLLLSDYTRPVNIGNPHEITIKDFAEEIIKLTNTNQKIIYKELPQNDPLQRQPDITLAKRLLNWEPKIGREEGMRMTYKYFKTLSEEELFKSEHKNFENHIKK</sequence>
<keyword evidence="9" id="KW-1133">Transmembrane helix</keyword>
<accession>A0ABT8W8P5</accession>
<dbReference type="CDD" id="cd05230">
    <property type="entry name" value="UGD_SDR_e"/>
    <property type="match status" value="1"/>
</dbReference>
<evidence type="ECO:0000256" key="5">
    <source>
        <dbReference type="ARBA" id="ARBA00012290"/>
    </source>
</evidence>
<dbReference type="EC" id="4.1.1.35" evidence="5"/>
<evidence type="ECO:0000313" key="15">
    <source>
        <dbReference type="EMBL" id="MDO5969480.1"/>
    </source>
</evidence>
<keyword evidence="16" id="KW-1185">Reference proteome</keyword>
<comment type="cofactor">
    <cofactor evidence="1">
        <name>NAD(+)</name>
        <dbReference type="ChEBI" id="CHEBI:57540"/>
    </cofactor>
</comment>
<evidence type="ECO:0000256" key="13">
    <source>
        <dbReference type="ARBA" id="ARBA00023239"/>
    </source>
</evidence>
<evidence type="ECO:0000256" key="11">
    <source>
        <dbReference type="ARBA" id="ARBA00023034"/>
    </source>
</evidence>
<evidence type="ECO:0000313" key="16">
    <source>
        <dbReference type="Proteomes" id="UP001176883"/>
    </source>
</evidence>
<keyword evidence="13" id="KW-0456">Lyase</keyword>
<dbReference type="EMBL" id="JAUOEK010000072">
    <property type="protein sequence ID" value="MDO5969480.1"/>
    <property type="molecule type" value="Genomic_DNA"/>
</dbReference>
<dbReference type="InterPro" id="IPR044516">
    <property type="entry name" value="UXS-like"/>
</dbReference>
<evidence type="ECO:0000256" key="8">
    <source>
        <dbReference type="ARBA" id="ARBA00022968"/>
    </source>
</evidence>
<evidence type="ECO:0000256" key="9">
    <source>
        <dbReference type="ARBA" id="ARBA00022989"/>
    </source>
</evidence>
<dbReference type="InterPro" id="IPR016040">
    <property type="entry name" value="NAD(P)-bd_dom"/>
</dbReference>